<sequence>MKTETTAQRELRRCRKDEDRDWRATRTGGDAQKMKTETAAQRELAECRDDEGGELFERTRSRLRELDGAIHGK</sequence>
<name>A0A6L8V6E1_9BACL</name>
<evidence type="ECO:0000313" key="3">
    <source>
        <dbReference type="Proteomes" id="UP000481087"/>
    </source>
</evidence>
<dbReference type="Proteomes" id="UP000481087">
    <property type="component" value="Unassembled WGS sequence"/>
</dbReference>
<dbReference type="AlphaFoldDB" id="A0A6L8V6E1"/>
<gene>
    <name evidence="2" type="ORF">GQF01_27990</name>
</gene>
<evidence type="ECO:0000256" key="1">
    <source>
        <dbReference type="SAM" id="MobiDB-lite"/>
    </source>
</evidence>
<accession>A0A6L8V6E1</accession>
<feature type="region of interest" description="Disordered" evidence="1">
    <location>
        <begin position="1"/>
        <end position="44"/>
    </location>
</feature>
<protein>
    <submittedName>
        <fullName evidence="2">Uncharacterized protein</fullName>
    </submittedName>
</protein>
<dbReference type="RefSeq" id="WP_161410261.1">
    <property type="nucleotide sequence ID" value="NZ_WTUZ01000037.1"/>
</dbReference>
<organism evidence="2 3">
    <name type="scientific">Paenibacillus silvestris</name>
    <dbReference type="NCBI Taxonomy" id="2606219"/>
    <lineage>
        <taxon>Bacteria</taxon>
        <taxon>Bacillati</taxon>
        <taxon>Bacillota</taxon>
        <taxon>Bacilli</taxon>
        <taxon>Bacillales</taxon>
        <taxon>Paenibacillaceae</taxon>
        <taxon>Paenibacillus</taxon>
    </lineage>
</organism>
<evidence type="ECO:0000313" key="2">
    <source>
        <dbReference type="EMBL" id="MZQ85948.1"/>
    </source>
</evidence>
<comment type="caution">
    <text evidence="2">The sequence shown here is derived from an EMBL/GenBank/DDBJ whole genome shotgun (WGS) entry which is preliminary data.</text>
</comment>
<proteinExistence type="predicted"/>
<feature type="compositionally biased region" description="Basic and acidic residues" evidence="1">
    <location>
        <begin position="1"/>
        <end position="24"/>
    </location>
</feature>
<dbReference type="EMBL" id="WTUZ01000037">
    <property type="protein sequence ID" value="MZQ85948.1"/>
    <property type="molecule type" value="Genomic_DNA"/>
</dbReference>
<keyword evidence="3" id="KW-1185">Reference proteome</keyword>
<reference evidence="2 3" key="1">
    <citation type="submission" date="2019-12" db="EMBL/GenBank/DDBJ databases">
        <title>Paenibacillus sp. nov. sp. isolated from soil.</title>
        <authorList>
            <person name="Kim J."/>
            <person name="Jeong S.E."/>
            <person name="Jung H.S."/>
            <person name="Jeon C.O."/>
        </authorList>
    </citation>
    <scope>NUCLEOTIDE SEQUENCE [LARGE SCALE GENOMIC DNA]</scope>
    <source>
        <strain evidence="2 3">5J-6</strain>
    </source>
</reference>